<keyword evidence="1" id="KW-0677">Repeat</keyword>
<evidence type="ECO:0000256" key="2">
    <source>
        <dbReference type="ARBA" id="ARBA00022837"/>
    </source>
</evidence>
<sequence length="1129" mass="129352">MELSTNERDIIEKFKKKGFNHLTLEDLAVVQQSATWAETFKSQTNEDWISYAEKATERLNRANFNIKWVSKSKSSYSGLFSSVSRGDASKLLEFLRVSDINACKKAVDSNQKNAMHVAARDEQLEILKILVEKGWEIDVRDKHMTTPLHQACNMGHGEIASYLLEVGANPELQDTLGRNALMYGACAPSSDVCRILLGKNKGLVESKDYTGRTTLHYSVFNPHSRQTEIMKILVEAGVKIDVMDEEQKTPLHHACEAGKTKAIRWLIKWGANVGAKTIDGKSVYDLAVNINVKKLLGLCTMDNKNMPRTYSEPVVKEAAEKITNFRINERNASYKDKLMGFLYQVQEAGILNKQHIKKPQLYTGNWMEGVLSPIALFNELSYCLPSEAVMKVFNIIFPYSKPIPSHNSSEIIMDEFFGSSKVKNRNEIPIFIPDETQARKITKELETYKKNYSELQILIESKEKNIQKLETSLKAKDFEIEKLKQQLFQLTKKYDDLADELSKKQTPSYIEDKLAETKILQSKAEKRVQELYEINIRLEKELDHRPTKEQLEDAKDQIEKLHTDNMNLRFKAGKMFLKYLECNEEAVVVNGQLCVQDLEILKRLEKELKAHSPGIRQRLIDVDGNKDQKISKAEASKVLSSLNLPPQDIISLLRILGYRQGNSSVHIDKFVEILQDLDEKSEALKNELFYRLSCKFKENSLGIEHAFEYLDINHDGIVSFAEFSEGVDGLKINLNREDKHALFAVLDADHNGSILLLELKEMLEKNFEPRNKRNKEQDKNMSLEIENKNVSLEIENKRTKEEVKGVMIHKNKDQLVNKNVLVEERKYDKMAANKLETRITPQDYSKKVQAATKIQAFYRGHLQRKNFIPQVRGKVIAKCVKKDKGVRYMIFFIENLEGIVVYLYELSMDHPFYDAIDRKNIQKTSVEELLSKVSVENRKIFLGKIDGVEISDNEKESLVKNKLIARKVIKFNKRYYMISILDQGDTVKVAANLADDPSTPMYLQVSHIIVPKASPFDLFSTLKISPSHEISFSPTLKSSSSPQNPPTEPHSKQKSLLSRRIIKKNKRYYIISIFSQGKSIKIQANIADDNKKPMYECVSEIIIDAIPVEDVLKGLEILENHKIVINKVD</sequence>
<evidence type="ECO:0000256" key="4">
    <source>
        <dbReference type="PROSITE-ProRule" id="PRU00023"/>
    </source>
</evidence>
<evidence type="ECO:0000313" key="9">
    <source>
        <dbReference type="Proteomes" id="UP000187209"/>
    </source>
</evidence>
<evidence type="ECO:0000313" key="8">
    <source>
        <dbReference type="EMBL" id="OMJ82264.1"/>
    </source>
</evidence>
<dbReference type="InterPro" id="IPR036770">
    <property type="entry name" value="Ankyrin_rpt-contain_sf"/>
</dbReference>
<dbReference type="PANTHER" id="PTHR24171">
    <property type="entry name" value="ANKYRIN REPEAT DOMAIN-CONTAINING PROTEIN 39-RELATED"/>
    <property type="match status" value="1"/>
</dbReference>
<dbReference type="InterPro" id="IPR002048">
    <property type="entry name" value="EF_hand_dom"/>
</dbReference>
<evidence type="ECO:0000259" key="7">
    <source>
        <dbReference type="PROSITE" id="PS50222"/>
    </source>
</evidence>
<dbReference type="Pfam" id="PF12796">
    <property type="entry name" value="Ank_2"/>
    <property type="match status" value="2"/>
</dbReference>
<dbReference type="GO" id="GO:0004842">
    <property type="term" value="F:ubiquitin-protein transferase activity"/>
    <property type="evidence" value="ECO:0007669"/>
    <property type="project" value="TreeGrafter"/>
</dbReference>
<feature type="repeat" description="ANK" evidence="4">
    <location>
        <begin position="143"/>
        <end position="175"/>
    </location>
</feature>
<dbReference type="SMART" id="SM00248">
    <property type="entry name" value="ANK"/>
    <property type="match status" value="5"/>
</dbReference>
<evidence type="ECO:0000256" key="5">
    <source>
        <dbReference type="SAM" id="Coils"/>
    </source>
</evidence>
<organism evidence="8 9">
    <name type="scientific">Stentor coeruleus</name>
    <dbReference type="NCBI Taxonomy" id="5963"/>
    <lineage>
        <taxon>Eukaryota</taxon>
        <taxon>Sar</taxon>
        <taxon>Alveolata</taxon>
        <taxon>Ciliophora</taxon>
        <taxon>Postciliodesmatophora</taxon>
        <taxon>Heterotrichea</taxon>
        <taxon>Heterotrichida</taxon>
        <taxon>Stentoridae</taxon>
        <taxon>Stentor</taxon>
    </lineage>
</organism>
<dbReference type="InterPro" id="IPR018247">
    <property type="entry name" value="EF_Hand_1_Ca_BS"/>
</dbReference>
<dbReference type="PROSITE" id="PS00018">
    <property type="entry name" value="EF_HAND_1"/>
    <property type="match status" value="1"/>
</dbReference>
<keyword evidence="5" id="KW-0175">Coiled coil</keyword>
<evidence type="ECO:0000256" key="3">
    <source>
        <dbReference type="ARBA" id="ARBA00023043"/>
    </source>
</evidence>
<reference evidence="8 9" key="1">
    <citation type="submission" date="2016-11" db="EMBL/GenBank/DDBJ databases">
        <title>The macronuclear genome of Stentor coeruleus: a giant cell with tiny introns.</title>
        <authorList>
            <person name="Slabodnick M."/>
            <person name="Ruby J.G."/>
            <person name="Reiff S.B."/>
            <person name="Swart E.C."/>
            <person name="Gosai S."/>
            <person name="Prabakaran S."/>
            <person name="Witkowska E."/>
            <person name="Larue G.E."/>
            <person name="Fisher S."/>
            <person name="Freeman R.M."/>
            <person name="Gunawardena J."/>
            <person name="Chu W."/>
            <person name="Stover N.A."/>
            <person name="Gregory B.D."/>
            <person name="Nowacki M."/>
            <person name="Derisi J."/>
            <person name="Roy S.W."/>
            <person name="Marshall W.F."/>
            <person name="Sood P."/>
        </authorList>
    </citation>
    <scope>NUCLEOTIDE SEQUENCE [LARGE SCALE GENOMIC DNA]</scope>
    <source>
        <strain evidence="8">WM001</strain>
    </source>
</reference>
<dbReference type="OrthoDB" id="312115at2759"/>
<comment type="caution">
    <text evidence="8">The sequence shown here is derived from an EMBL/GenBank/DDBJ whole genome shotgun (WGS) entry which is preliminary data.</text>
</comment>
<dbReference type="Gene3D" id="1.25.40.20">
    <property type="entry name" value="Ankyrin repeat-containing domain"/>
    <property type="match status" value="1"/>
</dbReference>
<dbReference type="PROSITE" id="PS50297">
    <property type="entry name" value="ANK_REP_REGION"/>
    <property type="match status" value="4"/>
</dbReference>
<dbReference type="GO" id="GO:0085020">
    <property type="term" value="P:protein K6-linked ubiquitination"/>
    <property type="evidence" value="ECO:0007669"/>
    <property type="project" value="TreeGrafter"/>
</dbReference>
<feature type="domain" description="EF-hand" evidence="7">
    <location>
        <begin position="698"/>
        <end position="733"/>
    </location>
</feature>
<dbReference type="Proteomes" id="UP000187209">
    <property type="component" value="Unassembled WGS sequence"/>
</dbReference>
<dbReference type="SMART" id="SM00015">
    <property type="entry name" value="IQ"/>
    <property type="match status" value="1"/>
</dbReference>
<dbReference type="EMBL" id="MPUH01000346">
    <property type="protein sequence ID" value="OMJ82264.1"/>
    <property type="molecule type" value="Genomic_DNA"/>
</dbReference>
<feature type="region of interest" description="Disordered" evidence="6">
    <location>
        <begin position="1033"/>
        <end position="1055"/>
    </location>
</feature>
<keyword evidence="9" id="KW-1185">Reference proteome</keyword>
<gene>
    <name evidence="8" type="ORF">SteCoe_17043</name>
</gene>
<proteinExistence type="predicted"/>
<dbReference type="AlphaFoldDB" id="A0A1R2BZR3"/>
<feature type="repeat" description="ANK" evidence="4">
    <location>
        <begin position="110"/>
        <end position="142"/>
    </location>
</feature>
<dbReference type="PROSITE" id="PS50222">
    <property type="entry name" value="EF_HAND_2"/>
    <property type="match status" value="2"/>
</dbReference>
<feature type="repeat" description="ANK" evidence="4">
    <location>
        <begin position="210"/>
        <end position="245"/>
    </location>
</feature>
<dbReference type="PROSITE" id="PS50088">
    <property type="entry name" value="ANK_REPEAT"/>
    <property type="match status" value="4"/>
</dbReference>
<feature type="repeat" description="ANK" evidence="4">
    <location>
        <begin position="246"/>
        <end position="278"/>
    </location>
</feature>
<dbReference type="GO" id="GO:0005509">
    <property type="term" value="F:calcium ion binding"/>
    <property type="evidence" value="ECO:0007669"/>
    <property type="project" value="InterPro"/>
</dbReference>
<feature type="domain" description="EF-hand" evidence="7">
    <location>
        <begin position="734"/>
        <end position="769"/>
    </location>
</feature>
<name>A0A1R2BZR3_9CILI</name>
<dbReference type="Gene3D" id="1.10.238.10">
    <property type="entry name" value="EF-hand"/>
    <property type="match status" value="1"/>
</dbReference>
<feature type="coiled-coil region" evidence="5">
    <location>
        <begin position="438"/>
        <end position="571"/>
    </location>
</feature>
<dbReference type="InterPro" id="IPR011992">
    <property type="entry name" value="EF-hand-dom_pair"/>
</dbReference>
<keyword evidence="3 4" id="KW-0040">ANK repeat</keyword>
<evidence type="ECO:0000256" key="1">
    <source>
        <dbReference type="ARBA" id="ARBA00022737"/>
    </source>
</evidence>
<dbReference type="Gene3D" id="1.20.5.190">
    <property type="match status" value="1"/>
</dbReference>
<dbReference type="PANTHER" id="PTHR24171:SF8">
    <property type="entry name" value="BRCA1-ASSOCIATED RING DOMAIN PROTEIN 1"/>
    <property type="match status" value="1"/>
</dbReference>
<dbReference type="SMART" id="SM00054">
    <property type="entry name" value="EFh"/>
    <property type="match status" value="3"/>
</dbReference>
<dbReference type="InterPro" id="IPR000048">
    <property type="entry name" value="IQ_motif_EF-hand-BS"/>
</dbReference>
<dbReference type="Pfam" id="PF13202">
    <property type="entry name" value="EF-hand_5"/>
    <property type="match status" value="1"/>
</dbReference>
<dbReference type="CDD" id="cd23767">
    <property type="entry name" value="IQCD"/>
    <property type="match status" value="1"/>
</dbReference>
<protein>
    <recommendedName>
        <fullName evidence="7">EF-hand domain-containing protein</fullName>
    </recommendedName>
</protein>
<dbReference type="Pfam" id="PF00612">
    <property type="entry name" value="IQ"/>
    <property type="match status" value="1"/>
</dbReference>
<keyword evidence="2" id="KW-0106">Calcium</keyword>
<feature type="coiled-coil region" evidence="5">
    <location>
        <begin position="773"/>
        <end position="802"/>
    </location>
</feature>
<evidence type="ECO:0000256" key="6">
    <source>
        <dbReference type="SAM" id="MobiDB-lite"/>
    </source>
</evidence>
<dbReference type="SUPFAM" id="SSF48403">
    <property type="entry name" value="Ankyrin repeat"/>
    <property type="match status" value="1"/>
</dbReference>
<dbReference type="InterPro" id="IPR002110">
    <property type="entry name" value="Ankyrin_rpt"/>
</dbReference>
<dbReference type="PROSITE" id="PS50096">
    <property type="entry name" value="IQ"/>
    <property type="match status" value="1"/>
</dbReference>
<dbReference type="SUPFAM" id="SSF47473">
    <property type="entry name" value="EF-hand"/>
    <property type="match status" value="1"/>
</dbReference>
<accession>A0A1R2BZR3</accession>